<reference evidence="8 9" key="1">
    <citation type="submission" date="2019-03" db="EMBL/GenBank/DDBJ databases">
        <title>Genomic Encyclopedia of Type Strains, Phase IV (KMG-IV): sequencing the most valuable type-strain genomes for metagenomic binning, comparative biology and taxonomic classification.</title>
        <authorList>
            <person name="Goeker M."/>
        </authorList>
    </citation>
    <scope>NUCLEOTIDE SEQUENCE [LARGE SCALE GENOMIC DNA]</scope>
    <source>
        <strain evidence="8 9">DSM 13587</strain>
    </source>
</reference>
<sequence length="491" mass="54906">MSTHYDVLIVGAGVTGTALLYELAKFTDLGRLCLVEAQDSIATLNSHAHNNSQTIHCGDIETHYSLDKASAVKRTAYMVLNYATKLPGRERDRIVHKMPRMVLGVGPAEGAALRRRYAAFKGLYPRMQLLERHDIADIEPNVALVDGAWRRDEIVATGTPDDYSAVDFKELAQSFSHECVRMDRTTSKQITQLFSTKVDAIRRDGNDYVVETSRGPLQARAVVVCAGGHSLSMAQSMGLGLEYVCLPVAGSFYFAPEALNGKVYRLQNLNLPFAAVHGDRDIKEHGKTRFGPTALMLPMLDRQRRERFERFSDAFRFDRRVARAVWDLLRVRETRDYILRNFLYEVPRLSRHLIIKEIRRIVPSIDAADITHAEGFGGVRPQLIDTGTGRLKMGEIKIANGAGLIFNMTPSPGGTSCLGSGEQDMRTLAGYLGARIDEQAFERELLMGYEDTRHDRIEPMTPPVRQTPTRPASRSDYKPSETGTVLIPRPL</sequence>
<keyword evidence="2" id="KW-0285">Flavoprotein</keyword>
<evidence type="ECO:0000259" key="7">
    <source>
        <dbReference type="Pfam" id="PF01266"/>
    </source>
</evidence>
<dbReference type="Pfam" id="PF01266">
    <property type="entry name" value="DAO"/>
    <property type="match status" value="1"/>
</dbReference>
<gene>
    <name evidence="8" type="ORF">EDC35_11032</name>
</gene>
<evidence type="ECO:0000256" key="3">
    <source>
        <dbReference type="ARBA" id="ARBA00022827"/>
    </source>
</evidence>
<comment type="cofactor">
    <cofactor evidence="1">
        <name>FAD</name>
        <dbReference type="ChEBI" id="CHEBI:57692"/>
    </cofactor>
</comment>
<dbReference type="InterPro" id="IPR006076">
    <property type="entry name" value="FAD-dep_OxRdtase"/>
</dbReference>
<keyword evidence="3" id="KW-0274">FAD</keyword>
<accession>A0A4R3MSM9</accession>
<evidence type="ECO:0000256" key="1">
    <source>
        <dbReference type="ARBA" id="ARBA00001974"/>
    </source>
</evidence>
<keyword evidence="4" id="KW-0560">Oxidoreductase</keyword>
<comment type="similarity">
    <text evidence="5">Belongs to the L2HGDH family.</text>
</comment>
<evidence type="ECO:0000256" key="2">
    <source>
        <dbReference type="ARBA" id="ARBA00022630"/>
    </source>
</evidence>
<name>A0A4R3MSM9_9GAMM</name>
<comment type="caution">
    <text evidence="8">The sequence shown here is derived from an EMBL/GenBank/DDBJ whole genome shotgun (WGS) entry which is preliminary data.</text>
</comment>
<dbReference type="OrthoDB" id="9801699at2"/>
<dbReference type="Proteomes" id="UP000295717">
    <property type="component" value="Unassembled WGS sequence"/>
</dbReference>
<dbReference type="RefSeq" id="WP_132978345.1">
    <property type="nucleotide sequence ID" value="NZ_SMAO01000010.1"/>
</dbReference>
<protein>
    <submittedName>
        <fullName evidence="8">Malate dehydrogenase (Quinone)</fullName>
    </submittedName>
</protein>
<proteinExistence type="inferred from homology"/>
<keyword evidence="9" id="KW-1185">Reference proteome</keyword>
<dbReference type="AlphaFoldDB" id="A0A4R3MSM9"/>
<evidence type="ECO:0000256" key="4">
    <source>
        <dbReference type="ARBA" id="ARBA00023002"/>
    </source>
</evidence>
<dbReference type="GO" id="GO:0047545">
    <property type="term" value="F:(S)-2-hydroxyglutarate dehydrogenase activity"/>
    <property type="evidence" value="ECO:0007669"/>
    <property type="project" value="TreeGrafter"/>
</dbReference>
<dbReference type="SUPFAM" id="SSF51905">
    <property type="entry name" value="FAD/NAD(P)-binding domain"/>
    <property type="match status" value="1"/>
</dbReference>
<evidence type="ECO:0000313" key="9">
    <source>
        <dbReference type="Proteomes" id="UP000295717"/>
    </source>
</evidence>
<dbReference type="EMBL" id="SMAO01000010">
    <property type="protein sequence ID" value="TCT18985.1"/>
    <property type="molecule type" value="Genomic_DNA"/>
</dbReference>
<feature type="domain" description="FAD dependent oxidoreductase" evidence="7">
    <location>
        <begin position="6"/>
        <end position="422"/>
    </location>
</feature>
<feature type="region of interest" description="Disordered" evidence="6">
    <location>
        <begin position="455"/>
        <end position="491"/>
    </location>
</feature>
<evidence type="ECO:0000256" key="5">
    <source>
        <dbReference type="ARBA" id="ARBA00037941"/>
    </source>
</evidence>
<dbReference type="Gene3D" id="3.30.9.10">
    <property type="entry name" value="D-Amino Acid Oxidase, subunit A, domain 2"/>
    <property type="match status" value="1"/>
</dbReference>
<dbReference type="PANTHER" id="PTHR43104">
    <property type="entry name" value="L-2-HYDROXYGLUTARATE DEHYDROGENASE, MITOCHONDRIAL"/>
    <property type="match status" value="1"/>
</dbReference>
<dbReference type="InterPro" id="IPR036188">
    <property type="entry name" value="FAD/NAD-bd_sf"/>
</dbReference>
<dbReference type="Gene3D" id="3.50.50.60">
    <property type="entry name" value="FAD/NAD(P)-binding domain"/>
    <property type="match status" value="1"/>
</dbReference>
<dbReference type="GO" id="GO:0005737">
    <property type="term" value="C:cytoplasm"/>
    <property type="evidence" value="ECO:0007669"/>
    <property type="project" value="TreeGrafter"/>
</dbReference>
<evidence type="ECO:0000256" key="6">
    <source>
        <dbReference type="SAM" id="MobiDB-lite"/>
    </source>
</evidence>
<evidence type="ECO:0000313" key="8">
    <source>
        <dbReference type="EMBL" id="TCT18985.1"/>
    </source>
</evidence>
<organism evidence="8 9">
    <name type="scientific">Thiobaca trueperi</name>
    <dbReference type="NCBI Taxonomy" id="127458"/>
    <lineage>
        <taxon>Bacteria</taxon>
        <taxon>Pseudomonadati</taxon>
        <taxon>Pseudomonadota</taxon>
        <taxon>Gammaproteobacteria</taxon>
        <taxon>Chromatiales</taxon>
        <taxon>Chromatiaceae</taxon>
        <taxon>Thiobaca</taxon>
    </lineage>
</organism>
<dbReference type="PANTHER" id="PTHR43104:SF2">
    <property type="entry name" value="L-2-HYDROXYGLUTARATE DEHYDROGENASE, MITOCHONDRIAL"/>
    <property type="match status" value="1"/>
</dbReference>